<protein>
    <submittedName>
        <fullName evidence="2">Uncharacterized protein</fullName>
    </submittedName>
</protein>
<evidence type="ECO:0000313" key="2">
    <source>
        <dbReference type="EMBL" id="BBO32696.1"/>
    </source>
</evidence>
<evidence type="ECO:0000256" key="1">
    <source>
        <dbReference type="SAM" id="Phobius"/>
    </source>
</evidence>
<dbReference type="AlphaFoldDB" id="A0A5K7XEE1"/>
<organism evidence="2 3">
    <name type="scientific">Lacipirellula parvula</name>
    <dbReference type="NCBI Taxonomy" id="2650471"/>
    <lineage>
        <taxon>Bacteria</taxon>
        <taxon>Pseudomonadati</taxon>
        <taxon>Planctomycetota</taxon>
        <taxon>Planctomycetia</taxon>
        <taxon>Pirellulales</taxon>
        <taxon>Lacipirellulaceae</taxon>
        <taxon>Lacipirellula</taxon>
    </lineage>
</organism>
<gene>
    <name evidence="2" type="ORF">PLANPX_2308</name>
</gene>
<dbReference type="KEGG" id="lpav:PLANPX_2308"/>
<evidence type="ECO:0000313" key="3">
    <source>
        <dbReference type="Proteomes" id="UP000326837"/>
    </source>
</evidence>
<name>A0A5K7XEE1_9BACT</name>
<proteinExistence type="predicted"/>
<keyword evidence="1" id="KW-0472">Membrane</keyword>
<sequence length="177" mass="19403">MAVCLGHEGEASRSPPRSAMHVTYACSSCDSAVRHEFDERTTALACPACRHEVALPEGAVSGERVRRCLVCPSHDLYMRKDFPQRLGVLLVAIGVVGSSIAWANANLAWTFGILFATALADLLLFMFVGNALMCYRCGAQYRGVAEMETHGHFNLETHEKYRQIATRTKELATSPPS</sequence>
<feature type="transmembrane region" description="Helical" evidence="1">
    <location>
        <begin position="109"/>
        <end position="132"/>
    </location>
</feature>
<feature type="transmembrane region" description="Helical" evidence="1">
    <location>
        <begin position="86"/>
        <end position="103"/>
    </location>
</feature>
<accession>A0A5K7XEE1</accession>
<keyword evidence="1" id="KW-0812">Transmembrane</keyword>
<dbReference type="EMBL" id="AP021861">
    <property type="protein sequence ID" value="BBO32696.1"/>
    <property type="molecule type" value="Genomic_DNA"/>
</dbReference>
<keyword evidence="1" id="KW-1133">Transmembrane helix</keyword>
<reference evidence="3" key="1">
    <citation type="submission" date="2019-10" db="EMBL/GenBank/DDBJ databases">
        <title>Lacipirellula parvula gen. nov., sp. nov., representing a lineage of planctomycetes widespread in freshwater anoxic habitats, and description of the family Lacipirellulaceae.</title>
        <authorList>
            <person name="Dedysh S.N."/>
            <person name="Kulichevskaya I.S."/>
            <person name="Beletsky A.V."/>
            <person name="Rakitin A.L."/>
            <person name="Mardanov A.V."/>
            <person name="Ivanova A.A."/>
            <person name="Saltykova V.X."/>
            <person name="Rijpstra W.I.C."/>
            <person name="Sinninghe Damste J.S."/>
            <person name="Ravin N.V."/>
        </authorList>
    </citation>
    <scope>NUCLEOTIDE SEQUENCE [LARGE SCALE GENOMIC DNA]</scope>
    <source>
        <strain evidence="3">PX69</strain>
    </source>
</reference>
<dbReference type="Proteomes" id="UP000326837">
    <property type="component" value="Chromosome"/>
</dbReference>
<keyword evidence="3" id="KW-1185">Reference proteome</keyword>